<reference evidence="1 2" key="1">
    <citation type="submission" date="2019-12" db="EMBL/GenBank/DDBJ databases">
        <authorList>
            <person name="Alioto T."/>
            <person name="Alioto T."/>
            <person name="Gomez Garrido J."/>
        </authorList>
    </citation>
    <scope>NUCLEOTIDE SEQUENCE [LARGE SCALE GENOMIC DNA]</scope>
</reference>
<gene>
    <name evidence="1" type="ORF">OLEA9_A104000</name>
</gene>
<dbReference type="AlphaFoldDB" id="A0A8S0UKE6"/>
<protein>
    <submittedName>
        <fullName evidence="1">Uncharacterized protein</fullName>
    </submittedName>
</protein>
<evidence type="ECO:0000313" key="1">
    <source>
        <dbReference type="EMBL" id="CAA3018669.1"/>
    </source>
</evidence>
<keyword evidence="2" id="KW-1185">Reference proteome</keyword>
<proteinExistence type="predicted"/>
<dbReference type="Proteomes" id="UP000594638">
    <property type="component" value="Unassembled WGS sequence"/>
</dbReference>
<dbReference type="EMBL" id="CACTIH010007895">
    <property type="protein sequence ID" value="CAA3018669.1"/>
    <property type="molecule type" value="Genomic_DNA"/>
</dbReference>
<name>A0A8S0UKE6_OLEEU</name>
<evidence type="ECO:0000313" key="2">
    <source>
        <dbReference type="Proteomes" id="UP000594638"/>
    </source>
</evidence>
<dbReference type="Gramene" id="OE9A104000T1">
    <property type="protein sequence ID" value="OE9A104000C1"/>
    <property type="gene ID" value="OE9A104000"/>
</dbReference>
<accession>A0A8S0UKE6</accession>
<organism evidence="1 2">
    <name type="scientific">Olea europaea subsp. europaea</name>
    <dbReference type="NCBI Taxonomy" id="158383"/>
    <lineage>
        <taxon>Eukaryota</taxon>
        <taxon>Viridiplantae</taxon>
        <taxon>Streptophyta</taxon>
        <taxon>Embryophyta</taxon>
        <taxon>Tracheophyta</taxon>
        <taxon>Spermatophyta</taxon>
        <taxon>Magnoliopsida</taxon>
        <taxon>eudicotyledons</taxon>
        <taxon>Gunneridae</taxon>
        <taxon>Pentapetalae</taxon>
        <taxon>asterids</taxon>
        <taxon>lamiids</taxon>
        <taxon>Lamiales</taxon>
        <taxon>Oleaceae</taxon>
        <taxon>Oleeae</taxon>
        <taxon>Olea</taxon>
    </lineage>
</organism>
<comment type="caution">
    <text evidence="1">The sequence shown here is derived from an EMBL/GenBank/DDBJ whole genome shotgun (WGS) entry which is preliminary data.</text>
</comment>
<sequence length="190" mass="21323">MELGPSCRLGLFPSRATGGPSRRARLPSLHNNSSDWFWNSVLALGHCSTGMVSWSISDDLVRGFDSTQIALCYRSVDPKTGTRNYSHMDAVKDNRVMLRIWRILVWKNSSVGNVFLEVIYFNSHSGRASTGNCWCSLGAGSTSAFEEVWKKNGVINISMNKLSDFMLLPSKFKSTTSLVYIRFRHGSIRF</sequence>